<evidence type="ECO:0000313" key="6">
    <source>
        <dbReference type="EMBL" id="HHM01662.1"/>
    </source>
</evidence>
<dbReference type="Gene3D" id="3.90.980.10">
    <property type="entry name" value="DNA primase, catalytic core, N-terminal domain"/>
    <property type="match status" value="1"/>
</dbReference>
<dbReference type="PANTHER" id="PTHR30313">
    <property type="entry name" value="DNA PRIMASE"/>
    <property type="match status" value="1"/>
</dbReference>
<keyword evidence="2" id="KW-0863">Zinc-finger</keyword>
<dbReference type="GO" id="GO:0003899">
    <property type="term" value="F:DNA-directed RNA polymerase activity"/>
    <property type="evidence" value="ECO:0007669"/>
    <property type="project" value="InterPro"/>
</dbReference>
<protein>
    <recommendedName>
        <fullName evidence="7">DNA primase</fullName>
    </recommendedName>
</protein>
<dbReference type="SUPFAM" id="SSF56731">
    <property type="entry name" value="DNA primase core"/>
    <property type="match status" value="1"/>
</dbReference>
<dbReference type="InterPro" id="IPR036977">
    <property type="entry name" value="DNA_primase_Znf_CHC2"/>
</dbReference>
<feature type="domain" description="Zinc finger CHC2-type" evidence="4">
    <location>
        <begin position="4"/>
        <end position="76"/>
    </location>
</feature>
<sequence length="306" mass="34705">MNDFENIKQSTDITSFITSQAGGEVKKTGGSISLNPCPFCNHKDCFKIFPGTKSYKCFSCGQSGDMFRFVADYFKIADRYQVLLKASELTGIALTNSHEVKERSAADSAREIIFNRAAEIYNVELLAQPKALDILKETRDYSPKDVKKYRIGFSGMTRNLLYKALKDSFDREAMLSSGLFVEHDGKLFDFFAPKMFVFPHIMGKQVHDFSAKDALKHKKKTAIIPPYRLKAEYRLPNAFFYNQDALYYDPVYIVEGQHDAIQLMRRLDRANVLAMTGNPPGKAIEHLQKHIRGKSVYLAFDQDAGG</sequence>
<keyword evidence="3" id="KW-0862">Zinc</keyword>
<dbReference type="GO" id="GO:0008270">
    <property type="term" value="F:zinc ion binding"/>
    <property type="evidence" value="ECO:0007669"/>
    <property type="project" value="UniProtKB-KW"/>
</dbReference>
<comment type="caution">
    <text evidence="6">The sequence shown here is derived from an EMBL/GenBank/DDBJ whole genome shotgun (WGS) entry which is preliminary data.</text>
</comment>
<gene>
    <name evidence="6" type="ORF">ENJ15_01520</name>
</gene>
<evidence type="ECO:0000256" key="2">
    <source>
        <dbReference type="ARBA" id="ARBA00022771"/>
    </source>
</evidence>
<dbReference type="GO" id="GO:0006269">
    <property type="term" value="P:DNA replication, synthesis of primer"/>
    <property type="evidence" value="ECO:0007669"/>
    <property type="project" value="TreeGrafter"/>
</dbReference>
<accession>A0A7V5RNA6</accession>
<dbReference type="Gene3D" id="3.90.580.10">
    <property type="entry name" value="Zinc finger, CHC2-type domain"/>
    <property type="match status" value="1"/>
</dbReference>
<evidence type="ECO:0000256" key="3">
    <source>
        <dbReference type="ARBA" id="ARBA00022833"/>
    </source>
</evidence>
<dbReference type="InterPro" id="IPR050219">
    <property type="entry name" value="DnaG_primase"/>
</dbReference>
<dbReference type="InterPro" id="IPR037068">
    <property type="entry name" value="DNA_primase_core_N_sf"/>
</dbReference>
<dbReference type="GO" id="GO:0005737">
    <property type="term" value="C:cytoplasm"/>
    <property type="evidence" value="ECO:0007669"/>
    <property type="project" value="TreeGrafter"/>
</dbReference>
<dbReference type="CDD" id="cd01029">
    <property type="entry name" value="TOPRIM_primases"/>
    <property type="match status" value="1"/>
</dbReference>
<feature type="domain" description="DNA primase DNAG catalytic core N-terminal" evidence="5">
    <location>
        <begin position="124"/>
        <end position="199"/>
    </location>
</feature>
<dbReference type="SUPFAM" id="SSF57783">
    <property type="entry name" value="Zinc beta-ribbon"/>
    <property type="match status" value="1"/>
</dbReference>
<dbReference type="InterPro" id="IPR013264">
    <property type="entry name" value="DNAG_N"/>
</dbReference>
<dbReference type="EMBL" id="DRLI01000056">
    <property type="protein sequence ID" value="HHM01662.1"/>
    <property type="molecule type" value="Genomic_DNA"/>
</dbReference>
<dbReference type="GO" id="GO:0003677">
    <property type="term" value="F:DNA binding"/>
    <property type="evidence" value="ECO:0007669"/>
    <property type="project" value="InterPro"/>
</dbReference>
<evidence type="ECO:0008006" key="7">
    <source>
        <dbReference type="Google" id="ProtNLM"/>
    </source>
</evidence>
<reference evidence="6" key="1">
    <citation type="journal article" date="2020" name="mSystems">
        <title>Genome- and Community-Level Interaction Insights into Carbon Utilization and Element Cycling Functions of Hydrothermarchaeota in Hydrothermal Sediment.</title>
        <authorList>
            <person name="Zhou Z."/>
            <person name="Liu Y."/>
            <person name="Xu W."/>
            <person name="Pan J."/>
            <person name="Luo Z.H."/>
            <person name="Li M."/>
        </authorList>
    </citation>
    <scope>NUCLEOTIDE SEQUENCE [LARGE SCALE GENOMIC DNA]</scope>
    <source>
        <strain evidence="6">HyVt-460</strain>
    </source>
</reference>
<keyword evidence="1" id="KW-0479">Metal-binding</keyword>
<dbReference type="PANTHER" id="PTHR30313:SF2">
    <property type="entry name" value="DNA PRIMASE"/>
    <property type="match status" value="1"/>
</dbReference>
<dbReference type="Gene3D" id="3.40.1360.10">
    <property type="match status" value="1"/>
</dbReference>
<dbReference type="InterPro" id="IPR034154">
    <property type="entry name" value="TOPRIM_DnaG/twinkle"/>
</dbReference>
<feature type="non-terminal residue" evidence="6">
    <location>
        <position position="306"/>
    </location>
</feature>
<dbReference type="Pfam" id="PF01807">
    <property type="entry name" value="Zn_ribbon_DnaG"/>
    <property type="match status" value="1"/>
</dbReference>
<name>A0A7V5RNA6_CALAY</name>
<proteinExistence type="predicted"/>
<evidence type="ECO:0000259" key="5">
    <source>
        <dbReference type="Pfam" id="PF08275"/>
    </source>
</evidence>
<dbReference type="InterPro" id="IPR002694">
    <property type="entry name" value="Znf_CHC2"/>
</dbReference>
<organism evidence="6">
    <name type="scientific">Caldithrix abyssi</name>
    <dbReference type="NCBI Taxonomy" id="187145"/>
    <lineage>
        <taxon>Bacteria</taxon>
        <taxon>Pseudomonadati</taxon>
        <taxon>Calditrichota</taxon>
        <taxon>Calditrichia</taxon>
        <taxon>Calditrichales</taxon>
        <taxon>Calditrichaceae</taxon>
        <taxon>Caldithrix</taxon>
    </lineage>
</organism>
<dbReference type="AlphaFoldDB" id="A0A7V5RNA6"/>
<dbReference type="Pfam" id="PF08275">
    <property type="entry name" value="DNAG_N"/>
    <property type="match status" value="1"/>
</dbReference>
<dbReference type="Proteomes" id="UP000885771">
    <property type="component" value="Unassembled WGS sequence"/>
</dbReference>
<evidence type="ECO:0000256" key="1">
    <source>
        <dbReference type="ARBA" id="ARBA00022723"/>
    </source>
</evidence>
<evidence type="ECO:0000259" key="4">
    <source>
        <dbReference type="Pfam" id="PF01807"/>
    </source>
</evidence>